<evidence type="ECO:0000313" key="3">
    <source>
        <dbReference type="Proteomes" id="UP000245125"/>
    </source>
</evidence>
<accession>A0A2U3QIK6</accession>
<protein>
    <submittedName>
        <fullName evidence="2">Uncharacterized protein</fullName>
    </submittedName>
</protein>
<dbReference type="AlphaFoldDB" id="A0A2U3QIK6"/>
<organism evidence="2 3">
    <name type="scientific">Candidatus Sulfobium mesophilum</name>
    <dbReference type="NCBI Taxonomy" id="2016548"/>
    <lineage>
        <taxon>Bacteria</taxon>
        <taxon>Pseudomonadati</taxon>
        <taxon>Nitrospirota</taxon>
        <taxon>Nitrospiria</taxon>
        <taxon>Nitrospirales</taxon>
        <taxon>Nitrospiraceae</taxon>
        <taxon>Candidatus Sulfobium</taxon>
    </lineage>
</organism>
<proteinExistence type="predicted"/>
<feature type="region of interest" description="Disordered" evidence="1">
    <location>
        <begin position="47"/>
        <end position="68"/>
    </location>
</feature>
<sequence>MDISVRLYIASSGIGGSIDSPGLPSAGSGMPTTTEIYNRLDTGAVIPSPGAFKEPTQGPGTGTSKSLLDIQGKLPVPDNTNGATAGDVLAGKTFWGLTNGQWGKQTGTGKRPRGCDPPDSDFYFNCLDDCISDVGQDVNCDTPCLELAQFIIIKGILTEYCAR</sequence>
<evidence type="ECO:0000313" key="2">
    <source>
        <dbReference type="EMBL" id="SPQ01246.1"/>
    </source>
</evidence>
<keyword evidence="3" id="KW-1185">Reference proteome</keyword>
<gene>
    <name evidence="2" type="ORF">NBG4_490005</name>
</gene>
<evidence type="ECO:0000256" key="1">
    <source>
        <dbReference type="SAM" id="MobiDB-lite"/>
    </source>
</evidence>
<dbReference type="Proteomes" id="UP000245125">
    <property type="component" value="Unassembled WGS sequence"/>
</dbReference>
<name>A0A2U3QIK6_9BACT</name>
<dbReference type="EMBL" id="OUUY01000096">
    <property type="protein sequence ID" value="SPQ01246.1"/>
    <property type="molecule type" value="Genomic_DNA"/>
</dbReference>
<reference evidence="3" key="1">
    <citation type="submission" date="2018-03" db="EMBL/GenBank/DDBJ databases">
        <authorList>
            <person name="Zecchin S."/>
        </authorList>
    </citation>
    <scope>NUCLEOTIDE SEQUENCE [LARGE SCALE GENOMIC DNA]</scope>
</reference>